<evidence type="ECO:0000256" key="3">
    <source>
        <dbReference type="ARBA" id="ARBA00022525"/>
    </source>
</evidence>
<organism evidence="14 15">
    <name type="scientific">Phocicoccus pinnipedialis</name>
    <dbReference type="NCBI Taxonomy" id="110845"/>
    <lineage>
        <taxon>Bacteria</taxon>
        <taxon>Bacillati</taxon>
        <taxon>Bacillota</taxon>
        <taxon>Bacilli</taxon>
        <taxon>Bacillales</taxon>
        <taxon>Salinicoccaceae</taxon>
        <taxon>Phocicoccus</taxon>
    </lineage>
</organism>
<gene>
    <name evidence="14" type="ORF">JEOPIN946_00017</name>
</gene>
<evidence type="ECO:0000256" key="2">
    <source>
        <dbReference type="ARBA" id="ARBA00022512"/>
    </source>
</evidence>
<feature type="domain" description="Peptidase S8/S53" evidence="12">
    <location>
        <begin position="224"/>
        <end position="671"/>
    </location>
</feature>
<keyword evidence="15" id="KW-1185">Reference proteome</keyword>
<keyword evidence="2" id="KW-0134">Cell wall</keyword>
<dbReference type="CDD" id="cd02133">
    <property type="entry name" value="PA_C5a_like"/>
    <property type="match status" value="1"/>
</dbReference>
<dbReference type="InterPro" id="IPR034213">
    <property type="entry name" value="S8_Vpr-like"/>
</dbReference>
<reference evidence="14 15" key="1">
    <citation type="submission" date="2020-07" db="EMBL/GenBank/DDBJ databases">
        <authorList>
            <person name="Criscuolo A."/>
        </authorList>
    </citation>
    <scope>NUCLEOTIDE SEQUENCE [LARGE SCALE GENOMIC DNA]</scope>
    <source>
        <strain evidence="14">CIP107946</strain>
    </source>
</reference>
<dbReference type="InterPro" id="IPR015500">
    <property type="entry name" value="Peptidase_S8_subtilisin-rel"/>
</dbReference>
<dbReference type="InterPro" id="IPR022398">
    <property type="entry name" value="Peptidase_S8_His-AS"/>
</dbReference>
<dbReference type="PRINTS" id="PR00723">
    <property type="entry name" value="SUBTILISIN"/>
</dbReference>
<dbReference type="PANTHER" id="PTHR43806">
    <property type="entry name" value="PEPTIDASE S8"/>
    <property type="match status" value="1"/>
</dbReference>
<dbReference type="InterPro" id="IPR036852">
    <property type="entry name" value="Peptidase_S8/S53_dom_sf"/>
</dbReference>
<evidence type="ECO:0000256" key="10">
    <source>
        <dbReference type="RuleBase" id="RU003355"/>
    </source>
</evidence>
<evidence type="ECO:0000256" key="11">
    <source>
        <dbReference type="SAM" id="MobiDB-lite"/>
    </source>
</evidence>
<dbReference type="InterPro" id="IPR046450">
    <property type="entry name" value="PA_dom_sf"/>
</dbReference>
<evidence type="ECO:0000256" key="7">
    <source>
        <dbReference type="ARBA" id="ARBA00022825"/>
    </source>
</evidence>
<dbReference type="PANTHER" id="PTHR43806:SF65">
    <property type="entry name" value="SERINE PROTEASE APRX"/>
    <property type="match status" value="1"/>
</dbReference>
<dbReference type="Pfam" id="PF02225">
    <property type="entry name" value="PA"/>
    <property type="match status" value="1"/>
</dbReference>
<feature type="region of interest" description="Disordered" evidence="11">
    <location>
        <begin position="567"/>
        <end position="587"/>
    </location>
</feature>
<dbReference type="PROSITE" id="PS00137">
    <property type="entry name" value="SUBTILASE_HIS"/>
    <property type="match status" value="1"/>
</dbReference>
<keyword evidence="5" id="KW-0732">Signal</keyword>
<dbReference type="InterPro" id="IPR000209">
    <property type="entry name" value="Peptidase_S8/S53_dom"/>
</dbReference>
<accession>A0A6V7QZQ7</accession>
<dbReference type="PROSITE" id="PS00136">
    <property type="entry name" value="SUBTILASE_ASP"/>
    <property type="match status" value="1"/>
</dbReference>
<keyword evidence="3" id="KW-0964">Secreted</keyword>
<proteinExistence type="inferred from homology"/>
<dbReference type="InterPro" id="IPR003137">
    <property type="entry name" value="PA_domain"/>
</dbReference>
<keyword evidence="4 9" id="KW-0645">Protease</keyword>
<dbReference type="CDD" id="cd07474">
    <property type="entry name" value="Peptidases_S8_subtilisin_Vpr-like"/>
    <property type="match status" value="1"/>
</dbReference>
<evidence type="ECO:0000259" key="13">
    <source>
        <dbReference type="Pfam" id="PF02225"/>
    </source>
</evidence>
<dbReference type="PROSITE" id="PS51892">
    <property type="entry name" value="SUBTILASE"/>
    <property type="match status" value="1"/>
</dbReference>
<dbReference type="Pfam" id="PF00082">
    <property type="entry name" value="Peptidase_S8"/>
    <property type="match status" value="1"/>
</dbReference>
<evidence type="ECO:0000313" key="14">
    <source>
        <dbReference type="EMBL" id="CAD2070489.1"/>
    </source>
</evidence>
<evidence type="ECO:0000256" key="5">
    <source>
        <dbReference type="ARBA" id="ARBA00022729"/>
    </source>
</evidence>
<dbReference type="RefSeq" id="WP_186075725.1">
    <property type="nucleotide sequence ID" value="NZ_CAJEWB010000002.1"/>
</dbReference>
<dbReference type="SUPFAM" id="SSF52025">
    <property type="entry name" value="PA domain"/>
    <property type="match status" value="1"/>
</dbReference>
<evidence type="ECO:0000256" key="6">
    <source>
        <dbReference type="ARBA" id="ARBA00022801"/>
    </source>
</evidence>
<evidence type="ECO:0000259" key="12">
    <source>
        <dbReference type="Pfam" id="PF00082"/>
    </source>
</evidence>
<keyword evidence="6 9" id="KW-0378">Hydrolase</keyword>
<comment type="similarity">
    <text evidence="1 9 10">Belongs to the peptidase S8 family.</text>
</comment>
<feature type="active site" description="Charge relay system" evidence="8 9">
    <location>
        <position position="294"/>
    </location>
</feature>
<comment type="caution">
    <text evidence="14">The sequence shown here is derived from an EMBL/GenBank/DDBJ whole genome shotgun (WGS) entry which is preliminary data.</text>
</comment>
<dbReference type="PROSITE" id="PS00138">
    <property type="entry name" value="SUBTILASE_SER"/>
    <property type="match status" value="1"/>
</dbReference>
<dbReference type="AlphaFoldDB" id="A0A6V7QZQ7"/>
<feature type="active site" description="Charge relay system" evidence="8 9">
    <location>
        <position position="622"/>
    </location>
</feature>
<evidence type="ECO:0000256" key="4">
    <source>
        <dbReference type="ARBA" id="ARBA00022670"/>
    </source>
</evidence>
<dbReference type="GO" id="GO:0004252">
    <property type="term" value="F:serine-type endopeptidase activity"/>
    <property type="evidence" value="ECO:0007669"/>
    <property type="project" value="UniProtKB-UniRule"/>
</dbReference>
<evidence type="ECO:0000256" key="1">
    <source>
        <dbReference type="ARBA" id="ARBA00011073"/>
    </source>
</evidence>
<name>A0A6V7QZQ7_9BACL</name>
<sequence length="1215" mass="131432">MNNTLKRVFIMLTVLLVVIGSLSPMVSASEFDALDSKTKLDLKHEVKLSEKDIEKQLIVEDQLDVLNGPATLSKELEDRTGQVNVIVHYREPSIGLSKGISESQGKKWSNLDADKVRQKIEKQQAQAQKSMRLKNINVNKIRAFNLVINAEAMTVDAKDLHKLIELPEVALVEEDQLVTLDPEITENFVGDMNDSVAEEAISSPYIPSISHLGIDKVWEIGNKGKGIKVGVLDTGIDYNHPDLKDIYKGGRNYANGSDYLSTRAADDPYETAPSDRPSNLPEVNSNGSEYYTTHGTHVAGTIAAQNNGNYGVTGISPNVELYAYRVLGAYGSGYTNWIVGGIEDAVKDGMDVINLSLGNSSPDEAQANSFAVNNAMLLGTVAVSATGNSGPNRSTIGGPASGAIGISVGNTTLPEEQWYGDVTFKAGDYSKELNDVLFMTFTIGEKPEEQLNATEDVVVVPGVGNVKDFEGIDVKDKVALIQRGEIAFVEKVWNARDNGAKGVIIYNSETGSGAPGPTGLFLGQAFDYLPTLDVSLTDGKEFKEAIEKNGSGTIAYRAFNVKEVAGDDVNDSSSRGPSKPNFDIKPDVTAPGTNILSTVPVFEEFDPEMDYTYAYAQYTGTSMATPHITAISALILELNPDYDAFDVKSALSNTAKLLDTSKYDVFAQGAGLVDPYRAATTDTLLKVEHETTMDSVLHLHTRGTMSFGVISLGEDTSRELLIENRSGVSTTYNFEVMPLVGVEGVTITPSVSSVTTDGTATVDFTISVPEGIDAGTEVQGYINVTSDQGNYQVPYAALLGEEVVNGIETIALNDYHISPNGDGVLDETVLTTVFGGKQDMTIFDYWDLLNPEGGSESDGYVGTIAFEMGLEGKHQLKVDGSMYNIEDGKRVPGEVADGVYTVDAFSVYSGSEYDSNYDGPIFIKREATKVEDISVNDNTVKLTVDDLYFNVREQLETMYNLVYDPNIFVKGKYTLSDEETLSEGFLSIANEGTSSVDFKDVTGVKHLVFEFQDAAGNSASYEYTLNFDEETIVEGLEELPKDPEEPVSDAYELKLADLHAAIAGKDKKVVAKVPAQAVVDGSVDVKVNKDVINALAAMKHNKSFEINVDGYSVILSPKHFQELQHLDSVTFNLSHKASEYVSHVFTVVATGENSGEVTELVLSNFNVGIPATGNKFNILLVDSGDVLKGNGLFDKKTGQMIVKEVNFGSYAVITQ</sequence>
<feature type="active site" description="Charge relay system" evidence="8 9">
    <location>
        <position position="233"/>
    </location>
</feature>
<dbReference type="InterPro" id="IPR050131">
    <property type="entry name" value="Peptidase_S8_subtilisin-like"/>
</dbReference>
<dbReference type="Gene3D" id="3.40.50.200">
    <property type="entry name" value="Peptidase S8/S53 domain"/>
    <property type="match status" value="1"/>
</dbReference>
<dbReference type="Proteomes" id="UP000588186">
    <property type="component" value="Unassembled WGS sequence"/>
</dbReference>
<feature type="region of interest" description="Disordered" evidence="11">
    <location>
        <begin position="259"/>
        <end position="281"/>
    </location>
</feature>
<dbReference type="InterPro" id="IPR023827">
    <property type="entry name" value="Peptidase_S8_Asp-AS"/>
</dbReference>
<feature type="domain" description="PA" evidence="13">
    <location>
        <begin position="464"/>
        <end position="541"/>
    </location>
</feature>
<evidence type="ECO:0000256" key="9">
    <source>
        <dbReference type="PROSITE-ProRule" id="PRU01240"/>
    </source>
</evidence>
<dbReference type="EMBL" id="CAJEWB010000002">
    <property type="protein sequence ID" value="CAD2070489.1"/>
    <property type="molecule type" value="Genomic_DNA"/>
</dbReference>
<dbReference type="Gene3D" id="3.50.30.30">
    <property type="match status" value="1"/>
</dbReference>
<evidence type="ECO:0008006" key="16">
    <source>
        <dbReference type="Google" id="ProtNLM"/>
    </source>
</evidence>
<evidence type="ECO:0000313" key="15">
    <source>
        <dbReference type="Proteomes" id="UP000588186"/>
    </source>
</evidence>
<evidence type="ECO:0000256" key="8">
    <source>
        <dbReference type="PIRSR" id="PIRSR615500-1"/>
    </source>
</evidence>
<dbReference type="InterPro" id="IPR023828">
    <property type="entry name" value="Peptidase_S8_Ser-AS"/>
</dbReference>
<keyword evidence="7 9" id="KW-0720">Serine protease</keyword>
<dbReference type="SUPFAM" id="SSF52743">
    <property type="entry name" value="Subtilisin-like"/>
    <property type="match status" value="1"/>
</dbReference>
<dbReference type="GO" id="GO:0006508">
    <property type="term" value="P:proteolysis"/>
    <property type="evidence" value="ECO:0007669"/>
    <property type="project" value="UniProtKB-KW"/>
</dbReference>
<protein>
    <recommendedName>
        <fullName evidence="16">Minor extracellular protease vpr</fullName>
    </recommendedName>
</protein>